<accession>A0ABU5T2G1</accession>
<comment type="caution">
    <text evidence="1">The sequence shown here is derived from an EMBL/GenBank/DDBJ whole genome shotgun (WGS) entry which is preliminary data.</text>
</comment>
<protein>
    <submittedName>
        <fullName evidence="1">Uncharacterized protein</fullName>
    </submittedName>
</protein>
<proteinExistence type="predicted"/>
<dbReference type="RefSeq" id="WP_323277590.1">
    <property type="nucleotide sequence ID" value="NZ_JAYGGQ010000001.1"/>
</dbReference>
<name>A0ABU5T2G1_9MICC</name>
<reference evidence="1 2" key="1">
    <citation type="submission" date="2023-12" db="EMBL/GenBank/DDBJ databases">
        <title>Sinomonas terricola sp. nov, isolated from litchi orchard soil in Guangdong, PR China.</title>
        <authorList>
            <person name="Jiaxin W."/>
            <person name="Yang Z."/>
            <person name="Honghui Z."/>
        </authorList>
    </citation>
    <scope>NUCLEOTIDE SEQUENCE [LARGE SCALE GENOMIC DNA]</scope>
    <source>
        <strain evidence="1 2">JGH33</strain>
    </source>
</reference>
<keyword evidence="2" id="KW-1185">Reference proteome</keyword>
<organism evidence="1 2">
    <name type="scientific">Sinomonas terricola</name>
    <dbReference type="NCBI Taxonomy" id="3110330"/>
    <lineage>
        <taxon>Bacteria</taxon>
        <taxon>Bacillati</taxon>
        <taxon>Actinomycetota</taxon>
        <taxon>Actinomycetes</taxon>
        <taxon>Micrococcales</taxon>
        <taxon>Micrococcaceae</taxon>
        <taxon>Sinomonas</taxon>
    </lineage>
</organism>
<dbReference type="Proteomes" id="UP001304769">
    <property type="component" value="Unassembled WGS sequence"/>
</dbReference>
<evidence type="ECO:0000313" key="2">
    <source>
        <dbReference type="Proteomes" id="UP001304769"/>
    </source>
</evidence>
<dbReference type="EMBL" id="JAYGGQ010000001">
    <property type="protein sequence ID" value="MEA5453844.1"/>
    <property type="molecule type" value="Genomic_DNA"/>
</dbReference>
<sequence length="66" mass="6940">MKRRTRPTSTAPRISAISLAAAWSDGSAPELPLTSSANAGAGDPLVSRNERLIRQLEIAAILIDLA</sequence>
<gene>
    <name evidence="1" type="ORF">SPF06_03835</name>
</gene>
<evidence type="ECO:0000313" key="1">
    <source>
        <dbReference type="EMBL" id="MEA5453844.1"/>
    </source>
</evidence>